<evidence type="ECO:0000313" key="2">
    <source>
        <dbReference type="Proteomes" id="UP000465112"/>
    </source>
</evidence>
<dbReference type="EMBL" id="VHII01000006">
    <property type="protein sequence ID" value="KAF1389237.1"/>
    <property type="molecule type" value="Genomic_DNA"/>
</dbReference>
<name>A0A6A5EIV4_PERFL</name>
<evidence type="ECO:0000313" key="1">
    <source>
        <dbReference type="EMBL" id="KAF1389237.1"/>
    </source>
</evidence>
<keyword evidence="2" id="KW-1185">Reference proteome</keyword>
<reference evidence="1 2" key="1">
    <citation type="submission" date="2019-06" db="EMBL/GenBank/DDBJ databases">
        <title>A chromosome-scale genome assembly of the European perch, Perca fluviatilis.</title>
        <authorList>
            <person name="Roques C."/>
            <person name="Zahm M."/>
            <person name="Cabau C."/>
            <person name="Klopp C."/>
            <person name="Bouchez O."/>
            <person name="Donnadieu C."/>
            <person name="Kuhl H."/>
            <person name="Gislard M."/>
            <person name="Guendouz S."/>
            <person name="Journot L."/>
            <person name="Haffray P."/>
            <person name="Bestin A."/>
            <person name="Morvezen R."/>
            <person name="Feron R."/>
            <person name="Wen M."/>
            <person name="Jouanno E."/>
            <person name="Herpin A."/>
            <person name="Schartl M."/>
            <person name="Postlethwait J."/>
            <person name="Schaerlinger B."/>
            <person name="Chardard D."/>
            <person name="Lecocq T."/>
            <person name="Poncet C."/>
            <person name="Jaffrelo L."/>
            <person name="Lampietro C."/>
            <person name="Guiguen Y."/>
        </authorList>
    </citation>
    <scope>NUCLEOTIDE SEQUENCE [LARGE SCALE GENOMIC DNA]</scope>
    <source>
        <tissue evidence="1">Blood</tissue>
    </source>
</reference>
<organism evidence="1 2">
    <name type="scientific">Perca fluviatilis</name>
    <name type="common">European perch</name>
    <dbReference type="NCBI Taxonomy" id="8168"/>
    <lineage>
        <taxon>Eukaryota</taxon>
        <taxon>Metazoa</taxon>
        <taxon>Chordata</taxon>
        <taxon>Craniata</taxon>
        <taxon>Vertebrata</taxon>
        <taxon>Euteleostomi</taxon>
        <taxon>Actinopterygii</taxon>
        <taxon>Neopterygii</taxon>
        <taxon>Teleostei</taxon>
        <taxon>Neoteleostei</taxon>
        <taxon>Acanthomorphata</taxon>
        <taxon>Eupercaria</taxon>
        <taxon>Perciformes</taxon>
        <taxon>Percoidei</taxon>
        <taxon>Percidae</taxon>
        <taxon>Percinae</taxon>
        <taxon>Perca</taxon>
    </lineage>
</organism>
<dbReference type="AlphaFoldDB" id="A0A6A5EIV4"/>
<sequence>MLVCLLVSRQVCSSPYSSILSIMEPPLFPRESGQFIAERSRDVFVEEEGVQKVAEMLYNLRHSDDLTASGWKKANPLAPAPTSDQGSLSTATQRNRLLVYMRSTYKNMFSGNSNNELLR</sequence>
<comment type="caution">
    <text evidence="1">The sequence shown here is derived from an EMBL/GenBank/DDBJ whole genome shotgun (WGS) entry which is preliminary data.</text>
</comment>
<proteinExistence type="predicted"/>
<accession>A0A6A5EIV4</accession>
<gene>
    <name evidence="1" type="ORF">PFLUV_G00071360</name>
</gene>
<dbReference type="Proteomes" id="UP000465112">
    <property type="component" value="Chromosome 6"/>
</dbReference>
<protein>
    <submittedName>
        <fullName evidence="1">Uncharacterized protein</fullName>
    </submittedName>
</protein>